<organism evidence="2 3">
    <name type="scientific">Octopus vulgaris</name>
    <name type="common">Common octopus</name>
    <dbReference type="NCBI Taxonomy" id="6645"/>
    <lineage>
        <taxon>Eukaryota</taxon>
        <taxon>Metazoa</taxon>
        <taxon>Spiralia</taxon>
        <taxon>Lophotrochozoa</taxon>
        <taxon>Mollusca</taxon>
        <taxon>Cephalopoda</taxon>
        <taxon>Coleoidea</taxon>
        <taxon>Octopodiformes</taxon>
        <taxon>Octopoda</taxon>
        <taxon>Incirrata</taxon>
        <taxon>Octopodidae</taxon>
        <taxon>Octopus</taxon>
    </lineage>
</organism>
<gene>
    <name evidence="2" type="ORF">OCTVUL_1B009926</name>
</gene>
<keyword evidence="1" id="KW-1133">Transmembrane helix</keyword>
<dbReference type="EMBL" id="OX597827">
    <property type="protein sequence ID" value="CAI9732470.1"/>
    <property type="molecule type" value="Genomic_DNA"/>
</dbReference>
<proteinExistence type="predicted"/>
<keyword evidence="3" id="KW-1185">Reference proteome</keyword>
<evidence type="ECO:0000256" key="1">
    <source>
        <dbReference type="SAM" id="Phobius"/>
    </source>
</evidence>
<evidence type="ECO:0000313" key="2">
    <source>
        <dbReference type="EMBL" id="CAI9732470.1"/>
    </source>
</evidence>
<dbReference type="AlphaFoldDB" id="A0AA36FC08"/>
<protein>
    <submittedName>
        <fullName evidence="2">Uncharacterized protein</fullName>
    </submittedName>
</protein>
<feature type="transmembrane region" description="Helical" evidence="1">
    <location>
        <begin position="12"/>
        <end position="29"/>
    </location>
</feature>
<dbReference type="Proteomes" id="UP001162480">
    <property type="component" value="Chromosome 14"/>
</dbReference>
<sequence length="68" mass="7663">MRFMHCALDVKYHKRLSAYAVAAAALTAVDYFEVVAISFRYCFFASCIFAFLQIQNEAKKLGSLCGEI</sequence>
<evidence type="ECO:0000313" key="3">
    <source>
        <dbReference type="Proteomes" id="UP001162480"/>
    </source>
</evidence>
<accession>A0AA36FC08</accession>
<keyword evidence="1" id="KW-0812">Transmembrane</keyword>
<reference evidence="2" key="1">
    <citation type="submission" date="2023-08" db="EMBL/GenBank/DDBJ databases">
        <authorList>
            <person name="Alioto T."/>
            <person name="Alioto T."/>
            <person name="Gomez Garrido J."/>
        </authorList>
    </citation>
    <scope>NUCLEOTIDE SEQUENCE</scope>
</reference>
<keyword evidence="1" id="KW-0472">Membrane</keyword>
<name>A0AA36FC08_OCTVU</name>